<gene>
    <name evidence="2" type="ORF">ABDB84_18390</name>
</gene>
<sequence>MSIRNEKLNIGQVVSVDGAAITLEATQLRVTLETGEEVHITVGSFVNCGGGHGDVLCVVTRAWQELVERIDPQNKGLRILTDVKKVELVVVGSITDGFRRGVDHLPPVGSAAYFITGEAFDALLDAALDAESRNRLFPVGTRVGTGKGVARFDLNKFFGRHSAVLGTTGSGKSYTVASLAQAVLKSYARPRLVIFDIHNEYGPAFQGEFSERSCCIGWQDFHLPFWLLTFDEFVDVFTGGVLGSNQKVFLSTHLLALRQESLGENSKLDAEKISVDTPICFEWDELISKLDEHLGGITAKTEREPLQKVVEKMKSRRRDPRFSFLFDAVDSRQSMATFFEKIFGLGESDVHATVLDLSGLPTEVRATAIGILCRLFFDYRYWDSNAENLPVALVLEEAHAYIPAESDAKYAIAVEAIERIAKEGRKYGLSLVVVSQRPANVSPTILSQCGTFVALRLTSDVDQSRVLRLLPDTLGNQAGMLSSLRDGEAVVSGDGVTLPGRVLFDMPTPKPSSSDVRFHKAWSDGPPSWYSIAGVVERWLKQSRR</sequence>
<evidence type="ECO:0000259" key="1">
    <source>
        <dbReference type="Pfam" id="PF01935"/>
    </source>
</evidence>
<comment type="caution">
    <text evidence="2">The sequence shown here is derived from an EMBL/GenBank/DDBJ whole genome shotgun (WGS) entry which is preliminary data.</text>
</comment>
<organism evidence="2 3">
    <name type="scientific">Uliginosibacterium sediminicola</name>
    <dbReference type="NCBI Taxonomy" id="2024550"/>
    <lineage>
        <taxon>Bacteria</taxon>
        <taxon>Pseudomonadati</taxon>
        <taxon>Pseudomonadota</taxon>
        <taxon>Betaproteobacteria</taxon>
        <taxon>Rhodocyclales</taxon>
        <taxon>Zoogloeaceae</taxon>
        <taxon>Uliginosibacterium</taxon>
    </lineage>
</organism>
<feature type="domain" description="Helicase HerA central" evidence="1">
    <location>
        <begin position="149"/>
        <end position="375"/>
    </location>
</feature>
<evidence type="ECO:0000313" key="2">
    <source>
        <dbReference type="EMBL" id="MEN3070459.1"/>
    </source>
</evidence>
<name>A0ABU9Z339_9RHOO</name>
<dbReference type="Gene3D" id="3.40.50.300">
    <property type="entry name" value="P-loop containing nucleotide triphosphate hydrolases"/>
    <property type="match status" value="2"/>
</dbReference>
<protein>
    <submittedName>
        <fullName evidence="2">ATP-binding protein</fullName>
    </submittedName>
</protein>
<reference evidence="2 3" key="1">
    <citation type="journal article" date="2018" name="Int. J. Syst. Evol. Microbiol.">
        <title>Uliginosibacterium sediminicola sp. nov., isolated from freshwater sediment.</title>
        <authorList>
            <person name="Hwang W.M."/>
            <person name="Kim S.M."/>
            <person name="Kang K."/>
            <person name="Ahn T.Y."/>
        </authorList>
    </citation>
    <scope>NUCLEOTIDE SEQUENCE [LARGE SCALE GENOMIC DNA]</scope>
    <source>
        <strain evidence="2 3">M1-21</strain>
    </source>
</reference>
<dbReference type="InterPro" id="IPR027417">
    <property type="entry name" value="P-loop_NTPase"/>
</dbReference>
<dbReference type="GO" id="GO:0005524">
    <property type="term" value="F:ATP binding"/>
    <property type="evidence" value="ECO:0007669"/>
    <property type="project" value="UniProtKB-KW"/>
</dbReference>
<dbReference type="SUPFAM" id="SSF52540">
    <property type="entry name" value="P-loop containing nucleoside triphosphate hydrolases"/>
    <property type="match status" value="1"/>
</dbReference>
<dbReference type="RefSeq" id="WP_345921238.1">
    <property type="nucleotide sequence ID" value="NZ_JBDIVE010000013.1"/>
</dbReference>
<evidence type="ECO:0000313" key="3">
    <source>
        <dbReference type="Proteomes" id="UP001410394"/>
    </source>
</evidence>
<proteinExistence type="predicted"/>
<keyword evidence="2" id="KW-0067">ATP-binding</keyword>
<accession>A0ABU9Z339</accession>
<dbReference type="PANTHER" id="PTHR42957">
    <property type="entry name" value="HELICASE MJ1565-RELATED"/>
    <property type="match status" value="1"/>
</dbReference>
<dbReference type="Proteomes" id="UP001410394">
    <property type="component" value="Unassembled WGS sequence"/>
</dbReference>
<dbReference type="PANTHER" id="PTHR42957:SF1">
    <property type="entry name" value="HELICASE MJ1565-RELATED"/>
    <property type="match status" value="1"/>
</dbReference>
<keyword evidence="2" id="KW-0547">Nucleotide-binding</keyword>
<dbReference type="InterPro" id="IPR002789">
    <property type="entry name" value="HerA_central"/>
</dbReference>
<keyword evidence="3" id="KW-1185">Reference proteome</keyword>
<dbReference type="EMBL" id="JBDIVE010000013">
    <property type="protein sequence ID" value="MEN3070459.1"/>
    <property type="molecule type" value="Genomic_DNA"/>
</dbReference>
<dbReference type="Pfam" id="PF01935">
    <property type="entry name" value="DUF87"/>
    <property type="match status" value="1"/>
</dbReference>
<dbReference type="InterPro" id="IPR008571">
    <property type="entry name" value="HerA-like"/>
</dbReference>